<reference evidence="2 3" key="1">
    <citation type="submission" date="2017-11" db="EMBL/GenBank/DDBJ databases">
        <title>Draft Genome Sequence of Sporolactobacillus inulinus NBRC 111894 Isolated from Koso, a Japanese Sugar-Vegetable Fermented Beverage.</title>
        <authorList>
            <person name="Chiou T.Y."/>
            <person name="Oshima K."/>
            <person name="Suda W."/>
            <person name="Hattori M."/>
            <person name="Takahashi T."/>
        </authorList>
    </citation>
    <scope>NUCLEOTIDE SEQUENCE [LARGE SCALE GENOMIC DNA]</scope>
    <source>
        <strain evidence="2 3">NBRC111894</strain>
    </source>
</reference>
<feature type="compositionally biased region" description="Basic and acidic residues" evidence="1">
    <location>
        <begin position="39"/>
        <end position="49"/>
    </location>
</feature>
<protein>
    <submittedName>
        <fullName evidence="2">Uncharacterized protein</fullName>
    </submittedName>
</protein>
<gene>
    <name evidence="2" type="ORF">NBRC111894_3892</name>
</gene>
<sequence length="49" mass="5618">MQIAGTTIRGMKDELLLNYKGTFAKGVPSCAQRRRHESARRLREQRASE</sequence>
<proteinExistence type="predicted"/>
<comment type="caution">
    <text evidence="2">The sequence shown here is derived from an EMBL/GenBank/DDBJ whole genome shotgun (WGS) entry which is preliminary data.</text>
</comment>
<accession>A0A4Y1ZJ07</accession>
<name>A0A4Y1ZJ07_9BACL</name>
<dbReference type="AlphaFoldDB" id="A0A4Y1ZJ07"/>
<evidence type="ECO:0000256" key="1">
    <source>
        <dbReference type="SAM" id="MobiDB-lite"/>
    </source>
</evidence>
<dbReference type="Proteomes" id="UP000319716">
    <property type="component" value="Unassembled WGS sequence"/>
</dbReference>
<feature type="region of interest" description="Disordered" evidence="1">
    <location>
        <begin position="29"/>
        <end position="49"/>
    </location>
</feature>
<evidence type="ECO:0000313" key="3">
    <source>
        <dbReference type="Proteomes" id="UP000319716"/>
    </source>
</evidence>
<evidence type="ECO:0000313" key="2">
    <source>
        <dbReference type="EMBL" id="GAY78338.1"/>
    </source>
</evidence>
<dbReference type="EMBL" id="BEXB01000046">
    <property type="protein sequence ID" value="GAY78338.1"/>
    <property type="molecule type" value="Genomic_DNA"/>
</dbReference>
<organism evidence="2 3">
    <name type="scientific">Sporolactobacillus inulinus</name>
    <dbReference type="NCBI Taxonomy" id="2078"/>
    <lineage>
        <taxon>Bacteria</taxon>
        <taxon>Bacillati</taxon>
        <taxon>Bacillota</taxon>
        <taxon>Bacilli</taxon>
        <taxon>Bacillales</taxon>
        <taxon>Sporolactobacillaceae</taxon>
        <taxon>Sporolactobacillus</taxon>
    </lineage>
</organism>